<dbReference type="Pfam" id="PF00583">
    <property type="entry name" value="Acetyltransf_1"/>
    <property type="match status" value="1"/>
</dbReference>
<dbReference type="AlphaFoldDB" id="A0A162ZIE4"/>
<proteinExistence type="predicted"/>
<dbReference type="OrthoDB" id="410198at2759"/>
<reference evidence="1 2" key="1">
    <citation type="journal article" date="2016" name="Sci. Rep.">
        <title>Draft genome sequencing and secretome analysis of fungal phytopathogen Ascochyta rabiei provides insight into the necrotrophic effector repertoire.</title>
        <authorList>
            <person name="Verma S."/>
            <person name="Gazara R.K."/>
            <person name="Nizam S."/>
            <person name="Parween S."/>
            <person name="Chattopadhyay D."/>
            <person name="Verma P.K."/>
        </authorList>
    </citation>
    <scope>NUCLEOTIDE SEQUENCE [LARGE SCALE GENOMIC DNA]</scope>
    <source>
        <strain evidence="1 2">ArDII</strain>
    </source>
</reference>
<dbReference type="PANTHER" id="PTHR42791">
    <property type="entry name" value="GNAT FAMILY ACETYLTRANSFERASE"/>
    <property type="match status" value="1"/>
</dbReference>
<evidence type="ECO:0000313" key="1">
    <source>
        <dbReference type="EMBL" id="KZM20616.1"/>
    </source>
</evidence>
<keyword evidence="1" id="KW-0808">Transferase</keyword>
<dbReference type="Gene3D" id="3.40.630.30">
    <property type="match status" value="1"/>
</dbReference>
<evidence type="ECO:0000313" key="2">
    <source>
        <dbReference type="Proteomes" id="UP000076837"/>
    </source>
</evidence>
<accession>A0A162ZIE4</accession>
<dbReference type="PROSITE" id="PS51186">
    <property type="entry name" value="GNAT"/>
    <property type="match status" value="1"/>
</dbReference>
<dbReference type="InterPro" id="IPR052523">
    <property type="entry name" value="Trichothecene_AcTrans"/>
</dbReference>
<sequence>MGSIEEQSATNMSSRYLVREVESKQELDHVLDVIWAANHTPYEPFIQLFFPVLGFTPAHRKAALIESKERFWKQHTSDPSSHWLYAFDTVTGQAVGCAQWVTSTVNPFAKGVPKLEAPWWPEGEYREFCESILNQVYKPRANWMTRPHCALNWMAVHPAHRLCGIGSLLMNAGIRKADDLELECWLEGSNMGKPLYEKFGFQSLFKIAFDTEVPGASDEWRKCVYEMTPAAVFAMWRPKNGLWKLKNGQEVGMPWSLGISPVLNGVS</sequence>
<dbReference type="EMBL" id="JYNV01000274">
    <property type="protein sequence ID" value="KZM20616.1"/>
    <property type="molecule type" value="Genomic_DNA"/>
</dbReference>
<dbReference type="InterPro" id="IPR000182">
    <property type="entry name" value="GNAT_dom"/>
</dbReference>
<gene>
    <name evidence="1" type="ORF">ST47_g8283</name>
</gene>
<dbReference type="STRING" id="5454.A0A162ZIE4"/>
<dbReference type="PANTHER" id="PTHR42791:SF5">
    <property type="entry name" value="HYPOTHETICAL ACETYLTRANSFERASE (EUROFUNG)"/>
    <property type="match status" value="1"/>
</dbReference>
<dbReference type="Proteomes" id="UP000076837">
    <property type="component" value="Unassembled WGS sequence"/>
</dbReference>
<dbReference type="CDD" id="cd04301">
    <property type="entry name" value="NAT_SF"/>
    <property type="match status" value="1"/>
</dbReference>
<name>A0A162ZIE4_DIDRA</name>
<dbReference type="GO" id="GO:0016747">
    <property type="term" value="F:acyltransferase activity, transferring groups other than amino-acyl groups"/>
    <property type="evidence" value="ECO:0007669"/>
    <property type="project" value="InterPro"/>
</dbReference>
<dbReference type="InterPro" id="IPR016181">
    <property type="entry name" value="Acyl_CoA_acyltransferase"/>
</dbReference>
<protein>
    <submittedName>
        <fullName evidence="1">N-acetyltransferase</fullName>
    </submittedName>
</protein>
<organism evidence="1 2">
    <name type="scientific">Didymella rabiei</name>
    <name type="common">Chickpea ascochyta blight fungus</name>
    <name type="synonym">Mycosphaerella rabiei</name>
    <dbReference type="NCBI Taxonomy" id="5454"/>
    <lineage>
        <taxon>Eukaryota</taxon>
        <taxon>Fungi</taxon>
        <taxon>Dikarya</taxon>
        <taxon>Ascomycota</taxon>
        <taxon>Pezizomycotina</taxon>
        <taxon>Dothideomycetes</taxon>
        <taxon>Pleosporomycetidae</taxon>
        <taxon>Pleosporales</taxon>
        <taxon>Pleosporineae</taxon>
        <taxon>Didymellaceae</taxon>
        <taxon>Ascochyta</taxon>
    </lineage>
</organism>
<comment type="caution">
    <text evidence="1">The sequence shown here is derived from an EMBL/GenBank/DDBJ whole genome shotgun (WGS) entry which is preliminary data.</text>
</comment>
<dbReference type="SUPFAM" id="SSF55729">
    <property type="entry name" value="Acyl-CoA N-acyltransferases (Nat)"/>
    <property type="match status" value="1"/>
</dbReference>
<keyword evidence="2" id="KW-1185">Reference proteome</keyword>